<dbReference type="PRINTS" id="PR00455">
    <property type="entry name" value="HTHTETR"/>
</dbReference>
<dbReference type="Gene3D" id="1.10.357.10">
    <property type="entry name" value="Tetracycline Repressor, domain 2"/>
    <property type="match status" value="1"/>
</dbReference>
<dbReference type="SUPFAM" id="SSF46689">
    <property type="entry name" value="Homeodomain-like"/>
    <property type="match status" value="1"/>
</dbReference>
<dbReference type="AlphaFoldDB" id="A0A2T0R7J5"/>
<dbReference type="GO" id="GO:0003700">
    <property type="term" value="F:DNA-binding transcription factor activity"/>
    <property type="evidence" value="ECO:0007669"/>
    <property type="project" value="TreeGrafter"/>
</dbReference>
<feature type="domain" description="HTH tetR-type" evidence="5">
    <location>
        <begin position="6"/>
        <end position="66"/>
    </location>
</feature>
<keyword evidence="7" id="KW-1185">Reference proteome</keyword>
<dbReference type="InterPro" id="IPR050109">
    <property type="entry name" value="HTH-type_TetR-like_transc_reg"/>
</dbReference>
<dbReference type="PROSITE" id="PS50977">
    <property type="entry name" value="HTH_TETR_2"/>
    <property type="match status" value="1"/>
</dbReference>
<dbReference type="OrthoDB" id="4746440at2"/>
<keyword evidence="1" id="KW-0805">Transcription regulation</keyword>
<comment type="caution">
    <text evidence="6">The sequence shown here is derived from an EMBL/GenBank/DDBJ whole genome shotgun (WGS) entry which is preliminary data.</text>
</comment>
<dbReference type="GO" id="GO:0000976">
    <property type="term" value="F:transcription cis-regulatory region binding"/>
    <property type="evidence" value="ECO:0007669"/>
    <property type="project" value="TreeGrafter"/>
</dbReference>
<sequence length="187" mass="20046">MGRWEPGTRGRLAQNALELFAERGFEATTAAEIAERAGVTERTFFRHFADKRDALFHGGELLEAHLADVVARSEGSALELVRAALGSAAAAVETNPERARTRDAVIATHPELRERELTKMDGLVTALRSALRAKGVPDPSALLAAETGVAVFKVGFTRWAARPGSDLPTVLAAAFDELADLLGTTQR</sequence>
<feature type="DNA-binding region" description="H-T-H motif" evidence="4">
    <location>
        <begin position="29"/>
        <end position="48"/>
    </location>
</feature>
<evidence type="ECO:0000313" key="7">
    <source>
        <dbReference type="Proteomes" id="UP000238083"/>
    </source>
</evidence>
<dbReference type="Pfam" id="PF00440">
    <property type="entry name" value="TetR_N"/>
    <property type="match status" value="1"/>
</dbReference>
<keyword evidence="3" id="KW-0804">Transcription</keyword>
<dbReference type="InterPro" id="IPR001647">
    <property type="entry name" value="HTH_TetR"/>
</dbReference>
<evidence type="ECO:0000256" key="4">
    <source>
        <dbReference type="PROSITE-ProRule" id="PRU00335"/>
    </source>
</evidence>
<organism evidence="6 7">
    <name type="scientific">Kineococcus rhizosphaerae</name>
    <dbReference type="NCBI Taxonomy" id="559628"/>
    <lineage>
        <taxon>Bacteria</taxon>
        <taxon>Bacillati</taxon>
        <taxon>Actinomycetota</taxon>
        <taxon>Actinomycetes</taxon>
        <taxon>Kineosporiales</taxon>
        <taxon>Kineosporiaceae</taxon>
        <taxon>Kineococcus</taxon>
    </lineage>
</organism>
<dbReference type="PANTHER" id="PTHR30055">
    <property type="entry name" value="HTH-TYPE TRANSCRIPTIONAL REGULATOR RUTR"/>
    <property type="match status" value="1"/>
</dbReference>
<dbReference type="Pfam" id="PF17754">
    <property type="entry name" value="TetR_C_14"/>
    <property type="match status" value="1"/>
</dbReference>
<gene>
    <name evidence="6" type="ORF">CLV37_10280</name>
</gene>
<evidence type="ECO:0000256" key="2">
    <source>
        <dbReference type="ARBA" id="ARBA00023125"/>
    </source>
</evidence>
<evidence type="ECO:0000256" key="3">
    <source>
        <dbReference type="ARBA" id="ARBA00023163"/>
    </source>
</evidence>
<dbReference type="InterPro" id="IPR023772">
    <property type="entry name" value="DNA-bd_HTH_TetR-type_CS"/>
</dbReference>
<dbReference type="Proteomes" id="UP000238083">
    <property type="component" value="Unassembled WGS sequence"/>
</dbReference>
<dbReference type="InterPro" id="IPR009057">
    <property type="entry name" value="Homeodomain-like_sf"/>
</dbReference>
<proteinExistence type="predicted"/>
<keyword evidence="2 4" id="KW-0238">DNA-binding</keyword>
<evidence type="ECO:0000259" key="5">
    <source>
        <dbReference type="PROSITE" id="PS50977"/>
    </source>
</evidence>
<name>A0A2T0R7J5_9ACTN</name>
<reference evidence="6 7" key="1">
    <citation type="submission" date="2018-03" db="EMBL/GenBank/DDBJ databases">
        <title>Genomic Encyclopedia of Archaeal and Bacterial Type Strains, Phase II (KMG-II): from individual species to whole genera.</title>
        <authorList>
            <person name="Goeker M."/>
        </authorList>
    </citation>
    <scope>NUCLEOTIDE SEQUENCE [LARGE SCALE GENOMIC DNA]</scope>
    <source>
        <strain evidence="6 7">DSM 19711</strain>
    </source>
</reference>
<evidence type="ECO:0000313" key="6">
    <source>
        <dbReference type="EMBL" id="PRY17122.1"/>
    </source>
</evidence>
<dbReference type="PANTHER" id="PTHR30055:SF238">
    <property type="entry name" value="MYCOFACTOCIN BIOSYNTHESIS TRANSCRIPTIONAL REGULATOR MFTR-RELATED"/>
    <property type="match status" value="1"/>
</dbReference>
<dbReference type="RefSeq" id="WP_106207664.1">
    <property type="nucleotide sequence ID" value="NZ_PVZF01000002.1"/>
</dbReference>
<dbReference type="PROSITE" id="PS01081">
    <property type="entry name" value="HTH_TETR_1"/>
    <property type="match status" value="1"/>
</dbReference>
<dbReference type="InterPro" id="IPR041347">
    <property type="entry name" value="MftR_C"/>
</dbReference>
<dbReference type="EMBL" id="PVZF01000002">
    <property type="protein sequence ID" value="PRY17122.1"/>
    <property type="molecule type" value="Genomic_DNA"/>
</dbReference>
<accession>A0A2T0R7J5</accession>
<evidence type="ECO:0000256" key="1">
    <source>
        <dbReference type="ARBA" id="ARBA00023015"/>
    </source>
</evidence>
<protein>
    <submittedName>
        <fullName evidence="6">TetR family transcriptional regulator</fullName>
    </submittedName>
</protein>